<dbReference type="GO" id="GO:0098719">
    <property type="term" value="P:sodium ion import across plasma membrane"/>
    <property type="evidence" value="ECO:0007669"/>
    <property type="project" value="TreeGrafter"/>
</dbReference>
<organism evidence="15 16">
    <name type="scientific">Camellia sinensis</name>
    <name type="common">Tea plant</name>
    <name type="synonym">Thea sinensis</name>
    <dbReference type="NCBI Taxonomy" id="4442"/>
    <lineage>
        <taxon>Eukaryota</taxon>
        <taxon>Viridiplantae</taxon>
        <taxon>Streptophyta</taxon>
        <taxon>Embryophyta</taxon>
        <taxon>Tracheophyta</taxon>
        <taxon>Spermatophyta</taxon>
        <taxon>Magnoliopsida</taxon>
        <taxon>eudicotyledons</taxon>
        <taxon>Gunneridae</taxon>
        <taxon>Pentapetalae</taxon>
        <taxon>asterids</taxon>
        <taxon>Ericales</taxon>
        <taxon>Theaceae</taxon>
        <taxon>Camellia</taxon>
    </lineage>
</organism>
<evidence type="ECO:0000256" key="7">
    <source>
        <dbReference type="ARBA" id="ARBA00023053"/>
    </source>
</evidence>
<keyword evidence="6 13" id="KW-1133">Transmembrane helix</keyword>
<comment type="catalytic activity">
    <reaction evidence="12">
        <text>K(+)(in) + H(+)(out) = K(+)(out) + H(+)(in)</text>
        <dbReference type="Rhea" id="RHEA:29467"/>
        <dbReference type="ChEBI" id="CHEBI:15378"/>
        <dbReference type="ChEBI" id="CHEBI:29103"/>
    </reaction>
</comment>
<dbReference type="InterPro" id="IPR006153">
    <property type="entry name" value="Cation/H_exchanger_TM"/>
</dbReference>
<keyword evidence="8" id="KW-0406">Ion transport</keyword>
<evidence type="ECO:0000256" key="10">
    <source>
        <dbReference type="ARBA" id="ARBA00023201"/>
    </source>
</evidence>
<evidence type="ECO:0000256" key="1">
    <source>
        <dbReference type="ARBA" id="ARBA00004141"/>
    </source>
</evidence>
<sequence length="215" mass="24127">MQQQRSTEPSPEYKTNGGKTRIAIQTAKENFFRALELCRPSQGVNLLQLSGILTVFFCGILMHAFATMSFIAETFIFLYVGMDALDIEKWRTSKLSFGTSLGIYASTIFLICLGRAAFVFPLSAFSNYMNRNADRSSSITFKHQIVIWWAGLMRGAVSIALAFKQFTYSGVTWDPLNATMVTTTIIVVLFSTINLTIRDSIHDSIHNFCKIDTNL</sequence>
<dbReference type="Proteomes" id="UP000593564">
    <property type="component" value="Unassembled WGS sequence"/>
</dbReference>
<comment type="catalytic activity">
    <reaction evidence="11">
        <text>Na(+)(in) + H(+)(out) = Na(+)(out) + H(+)(in)</text>
        <dbReference type="Rhea" id="RHEA:29419"/>
        <dbReference type="ChEBI" id="CHEBI:15378"/>
        <dbReference type="ChEBI" id="CHEBI:29101"/>
    </reaction>
</comment>
<evidence type="ECO:0000256" key="12">
    <source>
        <dbReference type="ARBA" id="ARBA00047912"/>
    </source>
</evidence>
<comment type="caution">
    <text evidence="15">The sequence shown here is derived from an EMBL/GenBank/DDBJ whole genome shotgun (WGS) entry which is preliminary data.</text>
</comment>
<dbReference type="GO" id="GO:0005886">
    <property type="term" value="C:plasma membrane"/>
    <property type="evidence" value="ECO:0007669"/>
    <property type="project" value="TreeGrafter"/>
</dbReference>
<evidence type="ECO:0000313" key="15">
    <source>
        <dbReference type="EMBL" id="KAF5948931.1"/>
    </source>
</evidence>
<gene>
    <name evidence="15" type="ORF">HYC85_014888</name>
</gene>
<keyword evidence="9 13" id="KW-0472">Membrane</keyword>
<dbReference type="GO" id="GO:0015385">
    <property type="term" value="F:sodium:proton antiporter activity"/>
    <property type="evidence" value="ECO:0007669"/>
    <property type="project" value="InterPro"/>
</dbReference>
<protein>
    <recommendedName>
        <fullName evidence="14">Cation/H+ exchanger transmembrane domain-containing protein</fullName>
    </recommendedName>
</protein>
<dbReference type="InterPro" id="IPR018422">
    <property type="entry name" value="Cation/H_exchanger_CPA1"/>
</dbReference>
<dbReference type="EMBL" id="JACBKZ010000006">
    <property type="protein sequence ID" value="KAF5948931.1"/>
    <property type="molecule type" value="Genomic_DNA"/>
</dbReference>
<keyword evidence="4 13" id="KW-0812">Transmembrane</keyword>
<evidence type="ECO:0000256" key="2">
    <source>
        <dbReference type="ARBA" id="ARBA00022448"/>
    </source>
</evidence>
<feature type="domain" description="Cation/H+ exchanger transmembrane" evidence="14">
    <location>
        <begin position="46"/>
        <end position="193"/>
    </location>
</feature>
<dbReference type="AlphaFoldDB" id="A0A7J7H9J8"/>
<evidence type="ECO:0000313" key="16">
    <source>
        <dbReference type="Proteomes" id="UP000593564"/>
    </source>
</evidence>
<keyword evidence="5" id="KW-0630">Potassium</keyword>
<keyword evidence="7" id="KW-0915">Sodium</keyword>
<proteinExistence type="predicted"/>
<feature type="transmembrane region" description="Helical" evidence="13">
    <location>
        <begin position="49"/>
        <end position="81"/>
    </location>
</feature>
<dbReference type="PANTHER" id="PTHR10110:SF179">
    <property type="entry name" value="SODIUM_HYDROGEN EXCHANGER 4"/>
    <property type="match status" value="1"/>
</dbReference>
<keyword evidence="3" id="KW-0633">Potassium transport</keyword>
<evidence type="ECO:0000256" key="6">
    <source>
        <dbReference type="ARBA" id="ARBA00022989"/>
    </source>
</evidence>
<accession>A0A7J7H9J8</accession>
<comment type="subcellular location">
    <subcellularLocation>
        <location evidence="1">Membrane</location>
        <topology evidence="1">Multi-pass membrane protein</topology>
    </subcellularLocation>
</comment>
<evidence type="ECO:0000259" key="14">
    <source>
        <dbReference type="Pfam" id="PF00999"/>
    </source>
</evidence>
<dbReference type="PANTHER" id="PTHR10110">
    <property type="entry name" value="SODIUM/HYDROGEN EXCHANGER"/>
    <property type="match status" value="1"/>
</dbReference>
<keyword evidence="10" id="KW-0739">Sodium transport</keyword>
<evidence type="ECO:0000256" key="4">
    <source>
        <dbReference type="ARBA" id="ARBA00022692"/>
    </source>
</evidence>
<dbReference type="GO" id="GO:0051453">
    <property type="term" value="P:regulation of intracellular pH"/>
    <property type="evidence" value="ECO:0007669"/>
    <property type="project" value="TreeGrafter"/>
</dbReference>
<feature type="transmembrane region" description="Helical" evidence="13">
    <location>
        <begin position="178"/>
        <end position="197"/>
    </location>
</feature>
<dbReference type="Pfam" id="PF00999">
    <property type="entry name" value="Na_H_Exchanger"/>
    <property type="match status" value="1"/>
</dbReference>
<keyword evidence="16" id="KW-1185">Reference proteome</keyword>
<evidence type="ECO:0000256" key="9">
    <source>
        <dbReference type="ARBA" id="ARBA00023136"/>
    </source>
</evidence>
<evidence type="ECO:0000256" key="5">
    <source>
        <dbReference type="ARBA" id="ARBA00022958"/>
    </source>
</evidence>
<feature type="transmembrane region" description="Helical" evidence="13">
    <location>
        <begin position="101"/>
        <end position="125"/>
    </location>
</feature>
<dbReference type="GO" id="GO:0015386">
    <property type="term" value="F:potassium:proton antiporter activity"/>
    <property type="evidence" value="ECO:0007669"/>
    <property type="project" value="TreeGrafter"/>
</dbReference>
<keyword evidence="2" id="KW-0813">Transport</keyword>
<evidence type="ECO:0000256" key="3">
    <source>
        <dbReference type="ARBA" id="ARBA00022538"/>
    </source>
</evidence>
<evidence type="ECO:0000256" key="13">
    <source>
        <dbReference type="SAM" id="Phobius"/>
    </source>
</evidence>
<reference evidence="16" key="1">
    <citation type="journal article" date="2020" name="Nat. Commun.">
        <title>Genome assembly of wild tea tree DASZ reveals pedigree and selection history of tea varieties.</title>
        <authorList>
            <person name="Zhang W."/>
            <person name="Zhang Y."/>
            <person name="Qiu H."/>
            <person name="Guo Y."/>
            <person name="Wan H."/>
            <person name="Zhang X."/>
            <person name="Scossa F."/>
            <person name="Alseekh S."/>
            <person name="Zhang Q."/>
            <person name="Wang P."/>
            <person name="Xu L."/>
            <person name="Schmidt M.H."/>
            <person name="Jia X."/>
            <person name="Li D."/>
            <person name="Zhu A."/>
            <person name="Guo F."/>
            <person name="Chen W."/>
            <person name="Ni D."/>
            <person name="Usadel B."/>
            <person name="Fernie A.R."/>
            <person name="Wen W."/>
        </authorList>
    </citation>
    <scope>NUCLEOTIDE SEQUENCE [LARGE SCALE GENOMIC DNA]</scope>
    <source>
        <strain evidence="16">cv. G240</strain>
    </source>
</reference>
<feature type="transmembrane region" description="Helical" evidence="13">
    <location>
        <begin position="146"/>
        <end position="166"/>
    </location>
</feature>
<evidence type="ECO:0000256" key="11">
    <source>
        <dbReference type="ARBA" id="ARBA00047524"/>
    </source>
</evidence>
<reference evidence="15 16" key="2">
    <citation type="submission" date="2020-07" db="EMBL/GenBank/DDBJ databases">
        <title>Genome assembly of wild tea tree DASZ reveals pedigree and selection history of tea varieties.</title>
        <authorList>
            <person name="Zhang W."/>
        </authorList>
    </citation>
    <scope>NUCLEOTIDE SEQUENCE [LARGE SCALE GENOMIC DNA]</scope>
    <source>
        <strain evidence="16">cv. G240</strain>
        <tissue evidence="15">Leaf</tissue>
    </source>
</reference>
<name>A0A7J7H9J8_CAMSI</name>
<evidence type="ECO:0000256" key="8">
    <source>
        <dbReference type="ARBA" id="ARBA00023065"/>
    </source>
</evidence>